<proteinExistence type="inferred from homology"/>
<evidence type="ECO:0008006" key="4">
    <source>
        <dbReference type="Google" id="ProtNLM"/>
    </source>
</evidence>
<comment type="caution">
    <text evidence="2">The sequence shown here is derived from an EMBL/GenBank/DDBJ whole genome shotgun (WGS) entry which is preliminary data.</text>
</comment>
<dbReference type="OrthoDB" id="1862401at2759"/>
<reference evidence="2 3" key="1">
    <citation type="journal article" date="2017" name="Nat. Commun.">
        <title>Genome assembly with in vitro proximity ligation data and whole-genome triplication in lettuce.</title>
        <authorList>
            <person name="Reyes-Chin-Wo S."/>
            <person name="Wang Z."/>
            <person name="Yang X."/>
            <person name="Kozik A."/>
            <person name="Arikit S."/>
            <person name="Song C."/>
            <person name="Xia L."/>
            <person name="Froenicke L."/>
            <person name="Lavelle D.O."/>
            <person name="Truco M.J."/>
            <person name="Xia R."/>
            <person name="Zhu S."/>
            <person name="Xu C."/>
            <person name="Xu H."/>
            <person name="Xu X."/>
            <person name="Cox K."/>
            <person name="Korf I."/>
            <person name="Meyers B.C."/>
            <person name="Michelmore R.W."/>
        </authorList>
    </citation>
    <scope>NUCLEOTIDE SEQUENCE [LARGE SCALE GENOMIC DNA]</scope>
    <source>
        <strain evidence="3">cv. Salinas</strain>
        <tissue evidence="2">Seedlings</tissue>
    </source>
</reference>
<comment type="similarity">
    <text evidence="1">Belongs to the plant acyltransferase family.</text>
</comment>
<dbReference type="InterPro" id="IPR050317">
    <property type="entry name" value="Plant_Fungal_Acyltransferase"/>
</dbReference>
<evidence type="ECO:0000256" key="1">
    <source>
        <dbReference type="ARBA" id="ARBA00009861"/>
    </source>
</evidence>
<accession>A0A9R1VQ68</accession>
<dbReference type="GO" id="GO:0016747">
    <property type="term" value="F:acyltransferase activity, transferring groups other than amino-acyl groups"/>
    <property type="evidence" value="ECO:0000318"/>
    <property type="project" value="GO_Central"/>
</dbReference>
<dbReference type="PANTHER" id="PTHR31642">
    <property type="entry name" value="TRICHOTHECENE 3-O-ACETYLTRANSFERASE"/>
    <property type="match status" value="1"/>
</dbReference>
<dbReference type="AlphaFoldDB" id="A0A9R1VQ68"/>
<evidence type="ECO:0000313" key="3">
    <source>
        <dbReference type="Proteomes" id="UP000235145"/>
    </source>
</evidence>
<gene>
    <name evidence="2" type="ORF">LSAT_V11C400166560</name>
</gene>
<dbReference type="Proteomes" id="UP000235145">
    <property type="component" value="Unassembled WGS sequence"/>
</dbReference>
<name>A0A9R1VQ68_LACSA</name>
<dbReference type="EMBL" id="NBSK02000004">
    <property type="protein sequence ID" value="KAJ0211597.1"/>
    <property type="molecule type" value="Genomic_DNA"/>
</dbReference>
<keyword evidence="3" id="KW-1185">Reference proteome</keyword>
<organism evidence="2 3">
    <name type="scientific">Lactuca sativa</name>
    <name type="common">Garden lettuce</name>
    <dbReference type="NCBI Taxonomy" id="4236"/>
    <lineage>
        <taxon>Eukaryota</taxon>
        <taxon>Viridiplantae</taxon>
        <taxon>Streptophyta</taxon>
        <taxon>Embryophyta</taxon>
        <taxon>Tracheophyta</taxon>
        <taxon>Spermatophyta</taxon>
        <taxon>Magnoliopsida</taxon>
        <taxon>eudicotyledons</taxon>
        <taxon>Gunneridae</taxon>
        <taxon>Pentapetalae</taxon>
        <taxon>asterids</taxon>
        <taxon>campanulids</taxon>
        <taxon>Asterales</taxon>
        <taxon>Asteraceae</taxon>
        <taxon>Cichorioideae</taxon>
        <taxon>Cichorieae</taxon>
        <taxon>Lactucinae</taxon>
        <taxon>Lactuca</taxon>
    </lineage>
</organism>
<dbReference type="PANTHER" id="PTHR31642:SF330">
    <property type="entry name" value="ALCOHOL O-ACETYLTRANSFERASE"/>
    <property type="match status" value="1"/>
</dbReference>
<sequence>MSSRDMVFPIEVIDNVVVGVEEPWNNHWLPFTNLDLIVPRFEIGSFLCFKKPSNGSFSTIVNTLKASLSRALTVYYPLAGDIIWNQAVEEKQIRCNYQGVNFVTAVADVQLKELNFYNPNNEGIEAKLMPKKPRGVFAVQVTELKCGGIVIGCLFDHRIADGYSADMFISSWANITRTGTDLPMFPSFERSYLNPRCPPIYSTSIDNMFAPFLPPSNTINDQNDDNGDHSLVNRTFYVEGEQIKTLQLLACENGCMRSKVEAFTSFLWKKIALSMEDSGKHNGVCNVVVAVNGRRRLSEGDGEEKEKLMASYFGNVISMPFGSKRAQELRGMSLANVATEVHEFLQTATNKEHFLDLIDWVEEKRPQPLTSKAFAGEEMAVMVSAGQRFHTMGGIDFGWGKVAFGSCYVPSESTDFLVMIMPGPVNDEDWIVYMHLPLKHINYIEIDASDVLKPLNVHYLKL</sequence>
<dbReference type="Gramene" id="rna-gnl|WGS:NBSK|LSAT_4X24520_mrna">
    <property type="protein sequence ID" value="cds-PLY81327.1"/>
    <property type="gene ID" value="gene-LSAT_4X24520"/>
</dbReference>
<dbReference type="Pfam" id="PF02458">
    <property type="entry name" value="Transferase"/>
    <property type="match status" value="1"/>
</dbReference>
<evidence type="ECO:0000313" key="2">
    <source>
        <dbReference type="EMBL" id="KAJ0211597.1"/>
    </source>
</evidence>
<dbReference type="InterPro" id="IPR023213">
    <property type="entry name" value="CAT-like_dom_sf"/>
</dbReference>
<dbReference type="Gene3D" id="3.30.559.10">
    <property type="entry name" value="Chloramphenicol acetyltransferase-like domain"/>
    <property type="match status" value="2"/>
</dbReference>
<protein>
    <recommendedName>
        <fullName evidence="4">Transferase, Chloramphenicol acetyltransferase-like domain protein</fullName>
    </recommendedName>
</protein>